<evidence type="ECO:0000313" key="3">
    <source>
        <dbReference type="Proteomes" id="UP000623172"/>
    </source>
</evidence>
<dbReference type="EMBL" id="JACRSR010000001">
    <property type="protein sequence ID" value="MBC8530461.1"/>
    <property type="molecule type" value="Genomic_DNA"/>
</dbReference>
<keyword evidence="3" id="KW-1185">Reference proteome</keyword>
<feature type="compositionally biased region" description="Basic and acidic residues" evidence="1">
    <location>
        <begin position="77"/>
        <end position="96"/>
    </location>
</feature>
<feature type="region of interest" description="Disordered" evidence="1">
    <location>
        <begin position="76"/>
        <end position="99"/>
    </location>
</feature>
<evidence type="ECO:0000313" key="2">
    <source>
        <dbReference type="EMBL" id="MBC8530461.1"/>
    </source>
</evidence>
<protein>
    <submittedName>
        <fullName evidence="2">Uncharacterized protein</fullName>
    </submittedName>
</protein>
<evidence type="ECO:0000256" key="1">
    <source>
        <dbReference type="SAM" id="MobiDB-lite"/>
    </source>
</evidence>
<sequence>MKTEKDKLFSELEALKVDHQSLQGEKDELDKSVKEKDSAYKKLNDEYTQYKKDMEPYAALSIAEADAQKAAAELQAEQDRKALEEQKAQEAAEKAAAKRLNSRSRCCRCRDLPPSAWLLIPITTR</sequence>
<reference evidence="2" key="1">
    <citation type="submission" date="2020-08" db="EMBL/GenBank/DDBJ databases">
        <title>Genome public.</title>
        <authorList>
            <person name="Liu C."/>
            <person name="Sun Q."/>
        </authorList>
    </citation>
    <scope>NUCLEOTIDE SEQUENCE</scope>
    <source>
        <strain evidence="2">NSJ-53</strain>
    </source>
</reference>
<dbReference type="AlphaFoldDB" id="A0A926D2S5"/>
<gene>
    <name evidence="2" type="ORF">H8696_01195</name>
</gene>
<dbReference type="Proteomes" id="UP000623172">
    <property type="component" value="Unassembled WGS sequence"/>
</dbReference>
<organism evidence="2 3">
    <name type="scientific">Gehongia tenuis</name>
    <dbReference type="NCBI Taxonomy" id="2763655"/>
    <lineage>
        <taxon>Bacteria</taxon>
        <taxon>Bacillati</taxon>
        <taxon>Bacillota</taxon>
        <taxon>Clostridia</taxon>
        <taxon>Christensenellales</taxon>
        <taxon>Christensenellaceae</taxon>
        <taxon>Gehongia</taxon>
    </lineage>
</organism>
<comment type="caution">
    <text evidence="2">The sequence shown here is derived from an EMBL/GenBank/DDBJ whole genome shotgun (WGS) entry which is preliminary data.</text>
</comment>
<name>A0A926D2S5_9FIRM</name>
<accession>A0A926D2S5</accession>
<proteinExistence type="predicted"/>
<dbReference type="RefSeq" id="WP_249314415.1">
    <property type="nucleotide sequence ID" value="NZ_JACRSR010000001.1"/>
</dbReference>